<evidence type="ECO:0000259" key="6">
    <source>
        <dbReference type="Pfam" id="PF24883"/>
    </source>
</evidence>
<feature type="repeat" description="ANK" evidence="3">
    <location>
        <begin position="838"/>
        <end position="870"/>
    </location>
</feature>
<dbReference type="PROSITE" id="PS50297">
    <property type="entry name" value="ANK_REP_REGION"/>
    <property type="match status" value="10"/>
</dbReference>
<evidence type="ECO:0000256" key="3">
    <source>
        <dbReference type="PROSITE-ProRule" id="PRU00023"/>
    </source>
</evidence>
<dbReference type="InterPro" id="IPR056884">
    <property type="entry name" value="NPHP3-like_N"/>
</dbReference>
<dbReference type="AlphaFoldDB" id="A0A438NFY2"/>
<dbReference type="Proteomes" id="UP000288859">
    <property type="component" value="Unassembled WGS sequence"/>
</dbReference>
<accession>A0A438NFY2</accession>
<dbReference type="SMART" id="SM00248">
    <property type="entry name" value="ANK"/>
    <property type="match status" value="14"/>
</dbReference>
<dbReference type="InterPro" id="IPR054471">
    <property type="entry name" value="GPIID_WHD"/>
</dbReference>
<sequence length="1242" mass="138550">MDPISISSGIAGLITLGLQVSATLAIYINAIRERDNSIKELRDELILLGEVLSQLRDFLTTDEVKSQSFDHDSVLRNAIRTCYKRIERIGDKIKVTDGGKMARVLEKLKWPFEQREVNHMIETLRSFSQTFQFALSIQGCHLLSKTAESASKSLQELHDMSKKMEAFSSSSVTVTNQLQQILTLLPMLSETVDQVNELTQTARLAEMREQERRTSDILDWLAPVSALHKHRDMQAKQAPGTGKWFLQMPQFLQWIQDGSAQHDLLCVGGPGAGKSVLASIIIDHLKAHAKDTDTAVAYYYYDYSEQQSQHPSNLARSLLRQLCTRHRNLPTAVADFYQRTRNDVKDQTWFHDLLSILCRIILTYDQCFIVIDALDEADNLTQRTGFFQVLDTIRNAAANIKVLATSRPHILRNGGKFKNPVVVDVVANPHDLRQFLEQAIEAHSDPDDRLEPEFKEQIMTSLCASSNGLFLLPALQIRIIMDQTSKSEMRRALHNASKTLTAAFQSTMQRINRLSETRKDLALRSLMWISHARRPMSMVELQHALATRPDDVDLDRDNISSPRTLLDCCCGLIEVDRDNSIVRLVHHSLEEYLRDYSHGLFKDADMLITRTCLKYLSFHSIDQLPSKHRSEFNAAIADLSFIEYASAEWGHHAHDVSAEAIKDLALPFLLNPPALFTMTRVRESRTPDFRKFIGKSWSWAKSGGAGISVCAEFGLVDMLKLLIEEQGDDLCLDSRNGYGSTPLHEAAMNGHVTTAKVLIEHGSSVLWTNYGHSTPLYLAVTFGQTAMIKFLLEHGRTQLDLKGPDDFTPLHKAVEQGNEEMVALFLEAGALLASTDKQGNTPLHLAAKSGYKSIAKSLVEAGAFVHVKDHDHLCPLDHAATGGFADLVEFFADNGGSIGHKGKEKWTSLHRAARGGHFQTVSLLLDRGADVIAEDFKGNIPLHLAARSGNMETVEMLLERRPNLKSAQLFSKDRKHSTPREVAFFTAHYDIHKYLRAAEWEVIGGERSRSSLLTTAIERGEVNKVREILAKQPESIDQVDEDGQPPLHVAIQERQTNIIHLLLKYGASVERSGYHGWRALHIAASLGDLDLVNICLAQKADVSARTDTSQTALHKAASAASLDVIRRLIEAGSDINARNNRGMTALHIAAHQNRTQVARSLVLDYGMDVLAKDRQGLTPVMWAERSGHFEVRSFLKKMQKLAAGNRGVAVPAQVPVVASVTAIDDDGLDELDHDMHGLEVVA</sequence>
<dbReference type="PROSITE" id="PS50088">
    <property type="entry name" value="ANK_REPEAT"/>
    <property type="match status" value="10"/>
</dbReference>
<dbReference type="Pfam" id="PF12796">
    <property type="entry name" value="Ank_2"/>
    <property type="match status" value="4"/>
</dbReference>
<dbReference type="PANTHER" id="PTHR24198:SF165">
    <property type="entry name" value="ANKYRIN REPEAT-CONTAINING PROTEIN-RELATED"/>
    <property type="match status" value="1"/>
</dbReference>
<keyword evidence="2 3" id="KW-0040">ANK repeat</keyword>
<organism evidence="7 8">
    <name type="scientific">Exophiala mesophila</name>
    <name type="common">Black yeast-like fungus</name>
    <dbReference type="NCBI Taxonomy" id="212818"/>
    <lineage>
        <taxon>Eukaryota</taxon>
        <taxon>Fungi</taxon>
        <taxon>Dikarya</taxon>
        <taxon>Ascomycota</taxon>
        <taxon>Pezizomycotina</taxon>
        <taxon>Eurotiomycetes</taxon>
        <taxon>Chaetothyriomycetidae</taxon>
        <taxon>Chaetothyriales</taxon>
        <taxon>Herpotrichiellaceae</taxon>
        <taxon>Exophiala</taxon>
    </lineage>
</organism>
<feature type="repeat" description="ANK" evidence="3">
    <location>
        <begin position="771"/>
        <end position="795"/>
    </location>
</feature>
<comment type="caution">
    <text evidence="7">The sequence shown here is derived from an EMBL/GenBank/DDBJ whole genome shotgun (WGS) entry which is preliminary data.</text>
</comment>
<dbReference type="SUPFAM" id="SSF52540">
    <property type="entry name" value="P-loop containing nucleoside triphosphate hydrolases"/>
    <property type="match status" value="1"/>
</dbReference>
<dbReference type="InterPro" id="IPR031348">
    <property type="entry name" value="PigL_N"/>
</dbReference>
<gene>
    <name evidence="7" type="ORF">B0A52_01751</name>
</gene>
<evidence type="ECO:0000256" key="2">
    <source>
        <dbReference type="ARBA" id="ARBA00023043"/>
    </source>
</evidence>
<feature type="repeat" description="ANK" evidence="3">
    <location>
        <begin position="937"/>
        <end position="969"/>
    </location>
</feature>
<feature type="repeat" description="ANK" evidence="3">
    <location>
        <begin position="1108"/>
        <end position="1140"/>
    </location>
</feature>
<dbReference type="OrthoDB" id="195446at2759"/>
<dbReference type="VEuPathDB" id="FungiDB:PV10_07167"/>
<dbReference type="Pfam" id="PF17111">
    <property type="entry name" value="PigL_N"/>
    <property type="match status" value="1"/>
</dbReference>
<dbReference type="PRINTS" id="PR01415">
    <property type="entry name" value="ANKYRIN"/>
</dbReference>
<feature type="repeat" description="ANK" evidence="3">
    <location>
        <begin position="805"/>
        <end position="837"/>
    </location>
</feature>
<feature type="repeat" description="ANK" evidence="3">
    <location>
        <begin position="1042"/>
        <end position="1074"/>
    </location>
</feature>
<evidence type="ECO:0000313" key="7">
    <source>
        <dbReference type="EMBL" id="RVX74625.1"/>
    </source>
</evidence>
<feature type="repeat" description="ANK" evidence="3">
    <location>
        <begin position="1141"/>
        <end position="1174"/>
    </location>
</feature>
<keyword evidence="1" id="KW-0677">Repeat</keyword>
<feature type="domain" description="GPI inositol-deacylase winged helix" evidence="5">
    <location>
        <begin position="518"/>
        <end position="595"/>
    </location>
</feature>
<name>A0A438NFY2_EXOME</name>
<feature type="repeat" description="ANK" evidence="3">
    <location>
        <begin position="904"/>
        <end position="936"/>
    </location>
</feature>
<evidence type="ECO:0000259" key="5">
    <source>
        <dbReference type="Pfam" id="PF22939"/>
    </source>
</evidence>
<protein>
    <submittedName>
        <fullName evidence="7">Uncharacterized protein</fullName>
    </submittedName>
</protein>
<dbReference type="Gene3D" id="1.25.40.20">
    <property type="entry name" value="Ankyrin repeat-containing domain"/>
    <property type="match status" value="2"/>
</dbReference>
<dbReference type="EMBL" id="NAJM01000004">
    <property type="protein sequence ID" value="RVX74625.1"/>
    <property type="molecule type" value="Genomic_DNA"/>
</dbReference>
<dbReference type="Pfam" id="PF13637">
    <property type="entry name" value="Ank_4"/>
    <property type="match status" value="1"/>
</dbReference>
<evidence type="ECO:0000259" key="4">
    <source>
        <dbReference type="Pfam" id="PF17111"/>
    </source>
</evidence>
<dbReference type="InterPro" id="IPR027417">
    <property type="entry name" value="P-loop_NTPase"/>
</dbReference>
<feature type="domain" description="Nephrocystin 3-like N-terminal" evidence="6">
    <location>
        <begin position="240"/>
        <end position="407"/>
    </location>
</feature>
<dbReference type="Pfam" id="PF00023">
    <property type="entry name" value="Ank"/>
    <property type="match status" value="1"/>
</dbReference>
<proteinExistence type="predicted"/>
<feature type="domain" description="Azaphilone pigments biosynthesis cluster protein L N-terminal" evidence="4">
    <location>
        <begin position="1"/>
        <end position="215"/>
    </location>
</feature>
<dbReference type="SUPFAM" id="SSF48403">
    <property type="entry name" value="Ankyrin repeat"/>
    <property type="match status" value="2"/>
</dbReference>
<evidence type="ECO:0000256" key="1">
    <source>
        <dbReference type="ARBA" id="ARBA00022737"/>
    </source>
</evidence>
<reference evidence="7 8" key="1">
    <citation type="submission" date="2017-03" db="EMBL/GenBank/DDBJ databases">
        <title>Genomes of endolithic fungi from Antarctica.</title>
        <authorList>
            <person name="Coleine C."/>
            <person name="Masonjones S."/>
            <person name="Stajich J.E."/>
        </authorList>
    </citation>
    <scope>NUCLEOTIDE SEQUENCE [LARGE SCALE GENOMIC DNA]</scope>
    <source>
        <strain evidence="7 8">CCFEE 6314</strain>
    </source>
</reference>
<evidence type="ECO:0000313" key="8">
    <source>
        <dbReference type="Proteomes" id="UP000288859"/>
    </source>
</evidence>
<dbReference type="InterPro" id="IPR002110">
    <property type="entry name" value="Ankyrin_rpt"/>
</dbReference>
<dbReference type="Pfam" id="PF24883">
    <property type="entry name" value="NPHP3_N"/>
    <property type="match status" value="1"/>
</dbReference>
<dbReference type="InterPro" id="IPR036770">
    <property type="entry name" value="Ankyrin_rpt-contain_sf"/>
</dbReference>
<dbReference type="Gene3D" id="3.40.50.300">
    <property type="entry name" value="P-loop containing nucleotide triphosphate hydrolases"/>
    <property type="match status" value="1"/>
</dbReference>
<dbReference type="Pfam" id="PF22939">
    <property type="entry name" value="WHD_GPIID"/>
    <property type="match status" value="1"/>
</dbReference>
<dbReference type="PANTHER" id="PTHR24198">
    <property type="entry name" value="ANKYRIN REPEAT AND PROTEIN KINASE DOMAIN-CONTAINING PROTEIN"/>
    <property type="match status" value="1"/>
</dbReference>
<feature type="repeat" description="ANK" evidence="3">
    <location>
        <begin position="1075"/>
        <end position="1107"/>
    </location>
</feature>
<feature type="repeat" description="ANK" evidence="3">
    <location>
        <begin position="738"/>
        <end position="770"/>
    </location>
</feature>